<protein>
    <recommendedName>
        <fullName evidence="6">N-acetylglucosaminyldiphosphoundecaprenol N-acetyl-beta-D-mannosaminyltransferase</fullName>
        <ecNumber evidence="6">2.4.1.187</ecNumber>
    </recommendedName>
    <alternativeName>
        <fullName evidence="6">N-acetylmannosaminyltransferase</fullName>
    </alternativeName>
    <alternativeName>
        <fullName evidence="6">UDP-N-acetylmannosamine transferase</fullName>
    </alternativeName>
    <alternativeName>
        <fullName evidence="6">UDP-N-acetylmannosamine:N-acetylglucosaminyl pyrophosphorylundecaprenol N-acetylmannosaminyltransferase</fullName>
    </alternativeName>
</protein>
<evidence type="ECO:0000256" key="5">
    <source>
        <dbReference type="ARBA" id="ARBA00023316"/>
    </source>
</evidence>
<dbReference type="EMBL" id="JABTCN010000003">
    <property type="protein sequence ID" value="MBA8775784.1"/>
    <property type="molecule type" value="Genomic_DNA"/>
</dbReference>
<evidence type="ECO:0000313" key="8">
    <source>
        <dbReference type="Proteomes" id="UP000524893"/>
    </source>
</evidence>
<dbReference type="GO" id="GO:0019350">
    <property type="term" value="P:teichoic acid biosynthetic process"/>
    <property type="evidence" value="ECO:0007669"/>
    <property type="project" value="UniProtKB-UniRule"/>
</dbReference>
<dbReference type="GO" id="GO:0071555">
    <property type="term" value="P:cell wall organization"/>
    <property type="evidence" value="ECO:0007669"/>
    <property type="project" value="UniProtKB-KW"/>
</dbReference>
<evidence type="ECO:0000256" key="3">
    <source>
        <dbReference type="ARBA" id="ARBA00022679"/>
    </source>
</evidence>
<dbReference type="InterPro" id="IPR004629">
    <property type="entry name" value="WecG_TagA_CpsF"/>
</dbReference>
<keyword evidence="2 6" id="KW-0328">Glycosyltransferase</keyword>
<name>A0A9X0PEM7_9STAP</name>
<evidence type="ECO:0000256" key="1">
    <source>
        <dbReference type="ARBA" id="ARBA00004837"/>
    </source>
</evidence>
<proteinExistence type="inferred from homology"/>
<keyword evidence="3 6" id="KW-0808">Transferase</keyword>
<evidence type="ECO:0000256" key="6">
    <source>
        <dbReference type="HAMAP-Rule" id="MF_02070"/>
    </source>
</evidence>
<evidence type="ECO:0000313" key="7">
    <source>
        <dbReference type="EMBL" id="MBA8775784.1"/>
    </source>
</evidence>
<gene>
    <name evidence="7" type="ORF">HR081_02445</name>
</gene>
<reference evidence="7 8" key="1">
    <citation type="journal article" date="2020" name="Access Microbiol">
        <title>Isolation and genome sequencing of Staphylococcus schleiferi subspecies coagulans from Antarctic seals.</title>
        <authorList>
            <person name="Foster G."/>
            <person name="Robb A."/>
            <person name="Paterson G.K."/>
        </authorList>
    </citation>
    <scope>NUCLEOTIDE SEQUENCE [LARGE SCALE GENOMIC DNA]</scope>
    <source>
        <strain evidence="7 8">M615/02/4</strain>
    </source>
</reference>
<sequence length="281" mass="32291">MAKVMPSGEHEGAFTHADISTIPQTYLLKDKKAQVQVMGVMFDNVTLLDMHQNILKYMHSETKHNLFIVTANPEIVHYASENPKYHKIIAHADYTVPDGTGIVKAARILGQPLQERVPGIEVMETCLNIADLEGKKVFLLGATSPVVEKAARRIQQQFPNIEIQTHHGFIDITDQEVIEQVRQFNPDFVFVGMGYPKQEQWIQHNRHHFDHTLMMGIGGAIDVFSGDVKRAPYVWRALNLEWAYRCLTDMKRIRRLERIPKFVVGVYKQKYFNQNNLKVGR</sequence>
<dbReference type="HAMAP" id="MF_02070">
    <property type="entry name" value="TagA_TarA"/>
    <property type="match status" value="1"/>
</dbReference>
<comment type="similarity">
    <text evidence="6">Belongs to the glycosyltransferase 26 family. TagA/TarA subfamily.</text>
</comment>
<dbReference type="NCBIfam" id="NF041710">
    <property type="entry name" value="UDPacetylman_taseTarA"/>
    <property type="match status" value="1"/>
</dbReference>
<evidence type="ECO:0000256" key="2">
    <source>
        <dbReference type="ARBA" id="ARBA00022676"/>
    </source>
</evidence>
<dbReference type="PANTHER" id="PTHR34136">
    <property type="match status" value="1"/>
</dbReference>
<comment type="pathway">
    <text evidence="1">Cell wall biogenesis; poly(ribitol phosphate) teichoic acid biosynthesis.</text>
</comment>
<organism evidence="7 8">
    <name type="scientific">Staphylococcus coagulans</name>
    <dbReference type="NCBI Taxonomy" id="74706"/>
    <lineage>
        <taxon>Bacteria</taxon>
        <taxon>Bacillati</taxon>
        <taxon>Bacillota</taxon>
        <taxon>Bacilli</taxon>
        <taxon>Bacillales</taxon>
        <taxon>Staphylococcaceae</taxon>
        <taxon>Staphylococcus</taxon>
    </lineage>
</organism>
<dbReference type="Proteomes" id="UP000524893">
    <property type="component" value="Unassembled WGS sequence"/>
</dbReference>
<keyword evidence="4 6" id="KW-0777">Teichoic acid biosynthesis</keyword>
<dbReference type="InterPro" id="IPR034714">
    <property type="entry name" value="TagA_TarA"/>
</dbReference>
<comment type="pathway">
    <text evidence="6">Cell wall biogenesis; teichoic acid biosynthesis.</text>
</comment>
<dbReference type="NCBIfam" id="TIGR00696">
    <property type="entry name" value="wecG_tagA_cpsF"/>
    <property type="match status" value="1"/>
</dbReference>
<dbReference type="AlphaFoldDB" id="A0A9X0PEM7"/>
<comment type="function">
    <text evidence="6">Catalyzes the conversion of GlcNAc-PP-undecaprenol into ManNAc-GlcNAc-PP-undecaprenol, the first committed lipid intermediate in the de novo synthesis of teichoic acid.</text>
</comment>
<comment type="catalytic activity">
    <reaction evidence="6">
        <text>UDP-N-acetyl-alpha-D-mannosamine + N-acetyl-alpha-D-glucosaminyl-di-trans,octa-cis-undecaprenyl diphosphate = N-acetyl-beta-D-mannosaminyl-(1-&gt;4)-N-acetyl-alpha-D-glucosaminyl di-trans,octa-cis-undecaprenyl diphosphate + UDP + H(+)</text>
        <dbReference type="Rhea" id="RHEA:16053"/>
        <dbReference type="ChEBI" id="CHEBI:15378"/>
        <dbReference type="ChEBI" id="CHEBI:58223"/>
        <dbReference type="ChEBI" id="CHEBI:62959"/>
        <dbReference type="ChEBI" id="CHEBI:68623"/>
        <dbReference type="ChEBI" id="CHEBI:132210"/>
        <dbReference type="EC" id="2.4.1.187"/>
    </reaction>
</comment>
<evidence type="ECO:0000256" key="4">
    <source>
        <dbReference type="ARBA" id="ARBA00022944"/>
    </source>
</evidence>
<dbReference type="EC" id="2.4.1.187" evidence="6"/>
<dbReference type="InterPro" id="IPR053391">
    <property type="entry name" value="TAB_Glycosyltransferase"/>
</dbReference>
<keyword evidence="5 6" id="KW-0961">Cell wall biogenesis/degradation</keyword>
<dbReference type="CDD" id="cd06533">
    <property type="entry name" value="Glyco_transf_WecG_TagA"/>
    <property type="match status" value="1"/>
</dbReference>
<dbReference type="Pfam" id="PF03808">
    <property type="entry name" value="Glyco_tran_WecG"/>
    <property type="match status" value="1"/>
</dbReference>
<dbReference type="PANTHER" id="PTHR34136:SF1">
    <property type="entry name" value="UDP-N-ACETYL-D-MANNOSAMINURONIC ACID TRANSFERASE"/>
    <property type="match status" value="1"/>
</dbReference>
<dbReference type="GO" id="GO:0047244">
    <property type="term" value="F:N-acetylglucosaminyldiphosphoundecaprenol N-acetyl-beta-D-mannosaminyltransferase activity"/>
    <property type="evidence" value="ECO:0007669"/>
    <property type="project" value="UniProtKB-UniRule"/>
</dbReference>
<accession>A0A9X0PEM7</accession>
<comment type="caution">
    <text evidence="7">The sequence shown here is derived from an EMBL/GenBank/DDBJ whole genome shotgun (WGS) entry which is preliminary data.</text>
</comment>